<dbReference type="RefSeq" id="WP_005594341.1">
    <property type="nucleotide sequence ID" value="NZ_AFWE01000078.1"/>
</dbReference>
<accession>F9RLU3</accession>
<reference evidence="1 2" key="1">
    <citation type="journal article" date="2012" name="Int. J. Syst. Evol. Microbiol.">
        <title>Vibrio caribbeanicus sp. nov., isolated from the marine sponge Scleritoderma cyanea.</title>
        <authorList>
            <person name="Hoffmann M."/>
            <person name="Monday S.R."/>
            <person name="Allard M.W."/>
            <person name="Strain E.A."/>
            <person name="Whittaker P."/>
            <person name="Naum M."/>
            <person name="McCarthy P.J."/>
            <person name="Lopez J.V."/>
            <person name="Fischer M."/>
            <person name="Brown E.W."/>
        </authorList>
    </citation>
    <scope>NUCLEOTIDE SEQUENCE [LARGE SCALE GENOMIC DNA]</scope>
    <source>
        <strain evidence="1 2">LMG 19158</strain>
    </source>
</reference>
<organism evidence="1 2">
    <name type="scientific">Vibrio scophthalmi LMG 19158</name>
    <dbReference type="NCBI Taxonomy" id="870967"/>
    <lineage>
        <taxon>Bacteria</taxon>
        <taxon>Pseudomonadati</taxon>
        <taxon>Pseudomonadota</taxon>
        <taxon>Gammaproteobacteria</taxon>
        <taxon>Vibrionales</taxon>
        <taxon>Vibrionaceae</taxon>
        <taxon>Vibrio</taxon>
    </lineage>
</organism>
<dbReference type="eggNOG" id="ENOG5032G4K">
    <property type="taxonomic scope" value="Bacteria"/>
</dbReference>
<gene>
    <name evidence="1" type="ORF">VIS19158_02500</name>
</gene>
<dbReference type="EMBL" id="AFWE01000078">
    <property type="protein sequence ID" value="EGU38643.1"/>
    <property type="molecule type" value="Genomic_DNA"/>
</dbReference>
<comment type="caution">
    <text evidence="1">The sequence shown here is derived from an EMBL/GenBank/DDBJ whole genome shotgun (WGS) entry which is preliminary data.</text>
</comment>
<dbReference type="AlphaFoldDB" id="F9RLU3"/>
<evidence type="ECO:0000313" key="1">
    <source>
        <dbReference type="EMBL" id="EGU38643.1"/>
    </source>
</evidence>
<protein>
    <submittedName>
        <fullName evidence="1">Uncharacterized protein</fullName>
    </submittedName>
</protein>
<sequence>MDTSDLIIEYSEGDFADAIRVLLPKGEYWQEADNPELTNTIEGMAADFKATHDEIELSLLTDFRERSFGWKLSDYQGLLDSTTGKGGGSVFDNASSPNLIYAALSDSARAYSKKAWEEFEKKRLPHTDIEWRFHSRVSYYHQLANYRHIRNLHSYEVTQ</sequence>
<dbReference type="Proteomes" id="UP000004349">
    <property type="component" value="Unassembled WGS sequence"/>
</dbReference>
<evidence type="ECO:0000313" key="2">
    <source>
        <dbReference type="Proteomes" id="UP000004349"/>
    </source>
</evidence>
<proteinExistence type="predicted"/>
<name>F9RLU3_9VIBR</name>